<dbReference type="EMBL" id="VBAP01000059">
    <property type="protein sequence ID" value="TMI74507.1"/>
    <property type="molecule type" value="Genomic_DNA"/>
</dbReference>
<feature type="domain" description="Cytochrome c-552/4" evidence="3">
    <location>
        <begin position="60"/>
        <end position="142"/>
    </location>
</feature>
<evidence type="ECO:0000313" key="5">
    <source>
        <dbReference type="Proteomes" id="UP000318834"/>
    </source>
</evidence>
<protein>
    <recommendedName>
        <fullName evidence="3">Cytochrome c-552/4 domain-containing protein</fullName>
    </recommendedName>
</protein>
<dbReference type="Gene3D" id="1.10.1130.10">
    <property type="entry name" value="Flavocytochrome C3, Chain A"/>
    <property type="match status" value="1"/>
</dbReference>
<dbReference type="AlphaFoldDB" id="A0A537ITC3"/>
<comment type="caution">
    <text evidence="4">The sequence shown here is derived from an EMBL/GenBank/DDBJ whole genome shotgun (WGS) entry which is preliminary data.</text>
</comment>
<accession>A0A537ITC3</accession>
<reference evidence="4 5" key="1">
    <citation type="journal article" date="2019" name="Nat. Microbiol.">
        <title>Mediterranean grassland soil C-N compound turnover is dependent on rainfall and depth, and is mediated by genomically divergent microorganisms.</title>
        <authorList>
            <person name="Diamond S."/>
            <person name="Andeer P.F."/>
            <person name="Li Z."/>
            <person name="Crits-Christoph A."/>
            <person name="Burstein D."/>
            <person name="Anantharaman K."/>
            <person name="Lane K.R."/>
            <person name="Thomas B.C."/>
            <person name="Pan C."/>
            <person name="Northen T.R."/>
            <person name="Banfield J.F."/>
        </authorList>
    </citation>
    <scope>NUCLEOTIDE SEQUENCE [LARGE SCALE GENOMIC DNA]</scope>
    <source>
        <strain evidence="4">NP_8</strain>
    </source>
</reference>
<name>A0A537ITC3_9BACT</name>
<proteinExistence type="predicted"/>
<sequence length="400" mass="44006">MRLRDVAAAIAALATLGFVNASGADAIREFLDRHWRRPLAPQGPPPARFSPLEASLQPEACGTCHPAQFADWKTSLHSKSMGPGVTGQLVEMLQSDPGSALACFACHAPLAEQAPRVADGARSNPLYNDTLVAKGLVCAGCHVRGHQRFGPPRRDGSLTPAAPSETLPHNGVTRAPAFLRSEFCQSCHQFTPDGFALNGKLLENTYNEWKASRFAREGVQCQDCHMPDRRHLWRGIHDPEMVRLGLTIDAGAGASRYRPGEIVSVTLTVENTRVGHAFPTYVTPRVVLSAELVDQTGQVVDGSREEKVISREVTLDLEREIADTRLLPGKKALLHYRRRVDRSGLRARLSVVVYPDEFYTRFFESLLEQGGGRGEAQIREALAATRRSLFTVFEREIPLT</sequence>
<feature type="signal peptide" evidence="2">
    <location>
        <begin position="1"/>
        <end position="21"/>
    </location>
</feature>
<dbReference type="Pfam" id="PF13435">
    <property type="entry name" value="Cytochrome_C554"/>
    <property type="match status" value="1"/>
</dbReference>
<dbReference type="InterPro" id="IPR036280">
    <property type="entry name" value="Multihaem_cyt_sf"/>
</dbReference>
<dbReference type="InterPro" id="IPR023155">
    <property type="entry name" value="Cyt_c-552/4"/>
</dbReference>
<feature type="region of interest" description="Disordered" evidence="1">
    <location>
        <begin position="149"/>
        <end position="169"/>
    </location>
</feature>
<keyword evidence="2" id="KW-0732">Signal</keyword>
<evidence type="ECO:0000256" key="1">
    <source>
        <dbReference type="SAM" id="MobiDB-lite"/>
    </source>
</evidence>
<evidence type="ECO:0000313" key="4">
    <source>
        <dbReference type="EMBL" id="TMI74507.1"/>
    </source>
</evidence>
<dbReference type="SUPFAM" id="SSF48695">
    <property type="entry name" value="Multiheme cytochromes"/>
    <property type="match status" value="1"/>
</dbReference>
<evidence type="ECO:0000259" key="3">
    <source>
        <dbReference type="Pfam" id="PF13435"/>
    </source>
</evidence>
<gene>
    <name evidence="4" type="ORF">E6H05_08140</name>
</gene>
<feature type="chain" id="PRO_5021720187" description="Cytochrome c-552/4 domain-containing protein" evidence="2">
    <location>
        <begin position="22"/>
        <end position="400"/>
    </location>
</feature>
<organism evidence="4 5">
    <name type="scientific">Candidatus Segetimicrobium genomatis</name>
    <dbReference type="NCBI Taxonomy" id="2569760"/>
    <lineage>
        <taxon>Bacteria</taxon>
        <taxon>Bacillati</taxon>
        <taxon>Candidatus Sysuimicrobiota</taxon>
        <taxon>Candidatus Sysuimicrobiia</taxon>
        <taxon>Candidatus Sysuimicrobiales</taxon>
        <taxon>Candidatus Segetimicrobiaceae</taxon>
        <taxon>Candidatus Segetimicrobium</taxon>
    </lineage>
</organism>
<evidence type="ECO:0000256" key="2">
    <source>
        <dbReference type="SAM" id="SignalP"/>
    </source>
</evidence>
<dbReference type="Proteomes" id="UP000318834">
    <property type="component" value="Unassembled WGS sequence"/>
</dbReference>